<dbReference type="EMBL" id="JADBDZ010000001">
    <property type="protein sequence ID" value="MBE1535874.1"/>
    <property type="molecule type" value="Genomic_DNA"/>
</dbReference>
<dbReference type="Pfam" id="PF00294">
    <property type="entry name" value="PfkB"/>
    <property type="match status" value="1"/>
</dbReference>
<feature type="domain" description="Carbohydrate kinase PfkB" evidence="1">
    <location>
        <begin position="195"/>
        <end position="278"/>
    </location>
</feature>
<dbReference type="GO" id="GO:0016301">
    <property type="term" value="F:kinase activity"/>
    <property type="evidence" value="ECO:0007669"/>
    <property type="project" value="UniProtKB-KW"/>
</dbReference>
<dbReference type="Proteomes" id="UP000627838">
    <property type="component" value="Unassembled WGS sequence"/>
</dbReference>
<keyword evidence="3" id="KW-1185">Reference proteome</keyword>
<name>A0ABR9JZR7_9ACTN</name>
<accession>A0ABR9JZR7</accession>
<keyword evidence="2" id="KW-0808">Transferase</keyword>
<protein>
    <submittedName>
        <fullName evidence="2">Sugar/nucleoside kinase (Ribokinase family)</fullName>
    </submittedName>
</protein>
<dbReference type="Gene3D" id="3.40.1190.20">
    <property type="match status" value="1"/>
</dbReference>
<dbReference type="SUPFAM" id="SSF53613">
    <property type="entry name" value="Ribokinase-like"/>
    <property type="match status" value="1"/>
</dbReference>
<keyword evidence="2" id="KW-0418">Kinase</keyword>
<evidence type="ECO:0000313" key="2">
    <source>
        <dbReference type="EMBL" id="MBE1535874.1"/>
    </source>
</evidence>
<comment type="caution">
    <text evidence="2">The sequence shown here is derived from an EMBL/GenBank/DDBJ whole genome shotgun (WGS) entry which is preliminary data.</text>
</comment>
<dbReference type="InterPro" id="IPR029056">
    <property type="entry name" value="Ribokinase-like"/>
</dbReference>
<evidence type="ECO:0000259" key="1">
    <source>
        <dbReference type="Pfam" id="PF00294"/>
    </source>
</evidence>
<proteinExistence type="predicted"/>
<sequence length="309" mass="32409">MSARITVAGVTSLYVSAAVDGFPLEYAPSSRPGWMELGVSGAAGHIARVQRALGDEVRLCSPVGRDGAGLLIRRELARLGLLGAGIVPAAASSMGVVLVDGAGRRMGLPHLRPADVSGYPFEVLREQARGADLLVLTNARFVRPLVPDAAGLGVPIAVDVHRIADPDDAYDRPWLERAEIVFCSHERVGDPRAWVAAVLGRYPRCRMVGVGMGARGALLGLRGGALVTVDAVTPRPPVNTSGAGDSLFATFLHVLLRTGDPVEALRCGVVQAGWKIGHRVPAGASLAAADLAALRRSLRPPTALGRWDR</sequence>
<organism evidence="2 3">
    <name type="scientific">Actinomadura algeriensis</name>
    <dbReference type="NCBI Taxonomy" id="1679523"/>
    <lineage>
        <taxon>Bacteria</taxon>
        <taxon>Bacillati</taxon>
        <taxon>Actinomycetota</taxon>
        <taxon>Actinomycetes</taxon>
        <taxon>Streptosporangiales</taxon>
        <taxon>Thermomonosporaceae</taxon>
        <taxon>Actinomadura</taxon>
    </lineage>
</organism>
<evidence type="ECO:0000313" key="3">
    <source>
        <dbReference type="Proteomes" id="UP000627838"/>
    </source>
</evidence>
<dbReference type="RefSeq" id="WP_192761997.1">
    <property type="nucleotide sequence ID" value="NZ_JADBDZ010000001.1"/>
</dbReference>
<reference evidence="2 3" key="1">
    <citation type="submission" date="2020-10" db="EMBL/GenBank/DDBJ databases">
        <title>Sequencing the genomes of 1000 actinobacteria strains.</title>
        <authorList>
            <person name="Klenk H.-P."/>
        </authorList>
    </citation>
    <scope>NUCLEOTIDE SEQUENCE [LARGE SCALE GENOMIC DNA]</scope>
    <source>
        <strain evidence="2 3">DSM 46744</strain>
    </source>
</reference>
<gene>
    <name evidence="2" type="ORF">H4W34_005707</name>
</gene>
<dbReference type="InterPro" id="IPR011611">
    <property type="entry name" value="PfkB_dom"/>
</dbReference>